<feature type="domain" description="Protein kinase" evidence="6">
    <location>
        <begin position="1"/>
        <end position="187"/>
    </location>
</feature>
<dbReference type="InterPro" id="IPR008271">
    <property type="entry name" value="Ser/Thr_kinase_AS"/>
</dbReference>
<feature type="compositionally biased region" description="Polar residues" evidence="5">
    <location>
        <begin position="198"/>
        <end position="210"/>
    </location>
</feature>
<gene>
    <name evidence="7" type="ORF">Pyn_18043</name>
</gene>
<dbReference type="Gene3D" id="1.10.510.10">
    <property type="entry name" value="Transferase(Phosphotransferase) domain 1"/>
    <property type="match status" value="1"/>
</dbReference>
<keyword evidence="7" id="KW-0418">Kinase</keyword>
<keyword evidence="1" id="KW-0547">Nucleotide-binding</keyword>
<accession>A0A314UYH5</accession>
<dbReference type="Proteomes" id="UP000250321">
    <property type="component" value="Unassembled WGS sequence"/>
</dbReference>
<proteinExistence type="predicted"/>
<evidence type="ECO:0000313" key="8">
    <source>
        <dbReference type="Proteomes" id="UP000250321"/>
    </source>
</evidence>
<dbReference type="InterPro" id="IPR045274">
    <property type="entry name" value="WAK-like"/>
</dbReference>
<evidence type="ECO:0000313" key="7">
    <source>
        <dbReference type="EMBL" id="PQM42461.1"/>
    </source>
</evidence>
<feature type="region of interest" description="Disordered" evidence="5">
    <location>
        <begin position="183"/>
        <end position="234"/>
    </location>
</feature>
<evidence type="ECO:0000256" key="3">
    <source>
        <dbReference type="ARBA" id="ARBA00047558"/>
    </source>
</evidence>
<dbReference type="PANTHER" id="PTHR27005:SF468">
    <property type="entry name" value="OS01G0310500 PROTEIN"/>
    <property type="match status" value="1"/>
</dbReference>
<organism evidence="7 8">
    <name type="scientific">Prunus yedoensis var. nudiflora</name>
    <dbReference type="NCBI Taxonomy" id="2094558"/>
    <lineage>
        <taxon>Eukaryota</taxon>
        <taxon>Viridiplantae</taxon>
        <taxon>Streptophyta</taxon>
        <taxon>Embryophyta</taxon>
        <taxon>Tracheophyta</taxon>
        <taxon>Spermatophyta</taxon>
        <taxon>Magnoliopsida</taxon>
        <taxon>eudicotyledons</taxon>
        <taxon>Gunneridae</taxon>
        <taxon>Pentapetalae</taxon>
        <taxon>rosids</taxon>
        <taxon>fabids</taxon>
        <taxon>Rosales</taxon>
        <taxon>Rosaceae</taxon>
        <taxon>Amygdaloideae</taxon>
        <taxon>Amygdaleae</taxon>
        <taxon>Prunus</taxon>
    </lineage>
</organism>
<keyword evidence="7" id="KW-0675">Receptor</keyword>
<dbReference type="GO" id="GO:0007166">
    <property type="term" value="P:cell surface receptor signaling pathway"/>
    <property type="evidence" value="ECO:0007669"/>
    <property type="project" value="InterPro"/>
</dbReference>
<comment type="catalytic activity">
    <reaction evidence="3">
        <text>L-seryl-[protein] + ATP = O-phospho-L-seryl-[protein] + ADP + H(+)</text>
        <dbReference type="Rhea" id="RHEA:17989"/>
        <dbReference type="Rhea" id="RHEA-COMP:9863"/>
        <dbReference type="Rhea" id="RHEA-COMP:11604"/>
        <dbReference type="ChEBI" id="CHEBI:15378"/>
        <dbReference type="ChEBI" id="CHEBI:29999"/>
        <dbReference type="ChEBI" id="CHEBI:30616"/>
        <dbReference type="ChEBI" id="CHEBI:83421"/>
        <dbReference type="ChEBI" id="CHEBI:456216"/>
    </reaction>
</comment>
<reference evidence="7 8" key="1">
    <citation type="submission" date="2018-02" db="EMBL/GenBank/DDBJ databases">
        <title>Draft genome of wild Prunus yedoensis var. nudiflora.</title>
        <authorList>
            <person name="Baek S."/>
            <person name="Kim J.-H."/>
            <person name="Choi K."/>
            <person name="Kim G.-B."/>
            <person name="Cho A."/>
            <person name="Jang H."/>
            <person name="Shin C.-H."/>
            <person name="Yu H.-J."/>
            <person name="Mun J.-H."/>
        </authorList>
    </citation>
    <scope>NUCLEOTIDE SEQUENCE [LARGE SCALE GENOMIC DNA]</scope>
    <source>
        <strain evidence="8">cv. Jeju island</strain>
        <tissue evidence="7">Leaf</tissue>
    </source>
</reference>
<dbReference type="OrthoDB" id="4062651at2759"/>
<comment type="catalytic activity">
    <reaction evidence="4">
        <text>L-threonyl-[protein] + ATP = O-phospho-L-threonyl-[protein] + ADP + H(+)</text>
        <dbReference type="Rhea" id="RHEA:46608"/>
        <dbReference type="Rhea" id="RHEA-COMP:11060"/>
        <dbReference type="Rhea" id="RHEA-COMP:11605"/>
        <dbReference type="ChEBI" id="CHEBI:15378"/>
        <dbReference type="ChEBI" id="CHEBI:30013"/>
        <dbReference type="ChEBI" id="CHEBI:30616"/>
        <dbReference type="ChEBI" id="CHEBI:61977"/>
        <dbReference type="ChEBI" id="CHEBI:456216"/>
    </reaction>
</comment>
<dbReference type="InterPro" id="IPR000719">
    <property type="entry name" value="Prot_kinase_dom"/>
</dbReference>
<dbReference type="PROSITE" id="PS00108">
    <property type="entry name" value="PROTEIN_KINASE_ST"/>
    <property type="match status" value="1"/>
</dbReference>
<dbReference type="SMART" id="SM00220">
    <property type="entry name" value="S_TKc"/>
    <property type="match status" value="1"/>
</dbReference>
<evidence type="ECO:0000256" key="5">
    <source>
        <dbReference type="SAM" id="MobiDB-lite"/>
    </source>
</evidence>
<dbReference type="GO" id="GO:0005524">
    <property type="term" value="F:ATP binding"/>
    <property type="evidence" value="ECO:0007669"/>
    <property type="project" value="UniProtKB-KW"/>
</dbReference>
<dbReference type="STRING" id="2094558.A0A314UYH5"/>
<evidence type="ECO:0000256" key="4">
    <source>
        <dbReference type="ARBA" id="ARBA00047951"/>
    </source>
</evidence>
<keyword evidence="2" id="KW-0067">ATP-binding</keyword>
<dbReference type="PROSITE" id="PS50011">
    <property type="entry name" value="PROTEIN_KINASE_DOM"/>
    <property type="match status" value="1"/>
</dbReference>
<dbReference type="FunFam" id="1.10.510.10:FF:000084">
    <property type="entry name" value="Wall-associated receptor kinase 2"/>
    <property type="match status" value="1"/>
</dbReference>
<dbReference type="PANTHER" id="PTHR27005">
    <property type="entry name" value="WALL-ASSOCIATED RECEPTOR KINASE-LIKE 21"/>
    <property type="match status" value="1"/>
</dbReference>
<dbReference type="EMBL" id="PJQY01002818">
    <property type="protein sequence ID" value="PQM42461.1"/>
    <property type="molecule type" value="Genomic_DNA"/>
</dbReference>
<name>A0A314UYH5_PRUYE</name>
<dbReference type="GO" id="GO:0005886">
    <property type="term" value="C:plasma membrane"/>
    <property type="evidence" value="ECO:0007669"/>
    <property type="project" value="TreeGrafter"/>
</dbReference>
<dbReference type="Pfam" id="PF00069">
    <property type="entry name" value="Pkinase"/>
    <property type="match status" value="1"/>
</dbReference>
<protein>
    <submittedName>
        <fullName evidence="7">Wall-associated receptor kinase 1-like</fullName>
    </submittedName>
</protein>
<dbReference type="AlphaFoldDB" id="A0A314UYH5"/>
<evidence type="ECO:0000256" key="1">
    <source>
        <dbReference type="ARBA" id="ARBA00022741"/>
    </source>
</evidence>
<dbReference type="SUPFAM" id="SSF56112">
    <property type="entry name" value="Protein kinase-like (PK-like)"/>
    <property type="match status" value="1"/>
</dbReference>
<dbReference type="InterPro" id="IPR011009">
    <property type="entry name" value="Kinase-like_dom_sf"/>
</dbReference>
<sequence>MGIRLKIAAETAGALAYLHSSTFMQIIHRDVKAMNILLDENYTAKVSDFGASVLIPLDQTQIVTFVEGTLGYLDPAYLQSNQLTEKSDVYSFGVVLAELMTSKVAFSYDRPESERSLARMFVCAVEEERLNHILDGDIVSEGNIETVRNVARLAKRCLKLKGEERPTMREVATELEGMRIMANHPQGTNADDDLGPEDQTSLSLGSPSNASDDDVRGDCGPCTTITTATTSRSI</sequence>
<feature type="compositionally biased region" description="Low complexity" evidence="5">
    <location>
        <begin position="223"/>
        <end position="234"/>
    </location>
</feature>
<dbReference type="GO" id="GO:0004674">
    <property type="term" value="F:protein serine/threonine kinase activity"/>
    <property type="evidence" value="ECO:0007669"/>
    <property type="project" value="TreeGrafter"/>
</dbReference>
<keyword evidence="8" id="KW-1185">Reference proteome</keyword>
<evidence type="ECO:0000259" key="6">
    <source>
        <dbReference type="PROSITE" id="PS50011"/>
    </source>
</evidence>
<evidence type="ECO:0000256" key="2">
    <source>
        <dbReference type="ARBA" id="ARBA00022840"/>
    </source>
</evidence>
<keyword evidence="7" id="KW-0808">Transferase</keyword>
<comment type="caution">
    <text evidence="7">The sequence shown here is derived from an EMBL/GenBank/DDBJ whole genome shotgun (WGS) entry which is preliminary data.</text>
</comment>